<dbReference type="EMBL" id="LQNT01000009">
    <property type="protein sequence ID" value="KZE39102.1"/>
    <property type="molecule type" value="Genomic_DNA"/>
</dbReference>
<dbReference type="OrthoDB" id="9781752at2"/>
<dbReference type="AlphaFoldDB" id="A0A161RGG3"/>
<organism evidence="1 2">
    <name type="scientific">Bhargavaea cecembensis</name>
    <dbReference type="NCBI Taxonomy" id="394098"/>
    <lineage>
        <taxon>Bacteria</taxon>
        <taxon>Bacillati</taxon>
        <taxon>Bacillota</taxon>
        <taxon>Bacilli</taxon>
        <taxon>Bacillales</taxon>
        <taxon>Caryophanaceae</taxon>
        <taxon>Bhargavaea</taxon>
    </lineage>
</organism>
<comment type="caution">
    <text evidence="1">The sequence shown here is derived from an EMBL/GenBank/DDBJ whole genome shotgun (WGS) entry which is preliminary data.</text>
</comment>
<dbReference type="InterPro" id="IPR027417">
    <property type="entry name" value="P-loop_NTPase"/>
</dbReference>
<gene>
    <name evidence="1" type="ORF">AV656_06170</name>
</gene>
<accession>A0A161RGG3</accession>
<sequence length="355" mass="39764">MNGTITSYMSTAYTSEGIRHSYRELLSEASKAFLLKAPPTGALSVLLREIAQHYVKRGWDVELFHDPLTPDGLDAVHVVKPGILFVQASHPVSLEPLHLGGAHRVVTFYEGYDEDRLRLQHGFIRETAVRAEEALGKTFASLRRAKELHDRWEEVNRARMSWALADKLSSSLGESLFGDLSLNKESAVVNRYIGTLTAEGAQDFFNSVTKGLKRRLLIKAHPGTGKSTMMKKLGKQAEARGLDVIYGWCALDPGSVDLIVLPELSVCVFDATKPHEYGPEREGDEIVDMLGMCRDDEELEGKAAEIEAVYREAMLDARAYMNAHVRDIHAIRARMDSAIDQEQWEKKIDSIREQL</sequence>
<dbReference type="RefSeq" id="WP_063181291.1">
    <property type="nucleotide sequence ID" value="NZ_LQNT01000009.1"/>
</dbReference>
<proteinExistence type="predicted"/>
<evidence type="ECO:0000313" key="1">
    <source>
        <dbReference type="EMBL" id="KZE39102.1"/>
    </source>
</evidence>
<evidence type="ECO:0000313" key="2">
    <source>
        <dbReference type="Proteomes" id="UP000076490"/>
    </source>
</evidence>
<evidence type="ECO:0008006" key="3">
    <source>
        <dbReference type="Google" id="ProtNLM"/>
    </source>
</evidence>
<dbReference type="SUPFAM" id="SSF52540">
    <property type="entry name" value="P-loop containing nucleoside triphosphate hydrolases"/>
    <property type="match status" value="1"/>
</dbReference>
<protein>
    <recommendedName>
        <fullName evidence="3">Nucleotide kinase</fullName>
    </recommendedName>
</protein>
<name>A0A161RGG3_9BACL</name>
<reference evidence="1 2" key="1">
    <citation type="submission" date="2016-01" db="EMBL/GenBank/DDBJ databases">
        <title>Whole genome sequencing of Bhargavaea cecembensis T14.</title>
        <authorList>
            <person name="Hong K.W."/>
        </authorList>
    </citation>
    <scope>NUCLEOTIDE SEQUENCE [LARGE SCALE GENOMIC DNA]</scope>
    <source>
        <strain evidence="1 2">T14</strain>
    </source>
</reference>
<dbReference type="Proteomes" id="UP000076490">
    <property type="component" value="Unassembled WGS sequence"/>
</dbReference>